<dbReference type="InterPro" id="IPR029063">
    <property type="entry name" value="SAM-dependent_MTases_sf"/>
</dbReference>
<evidence type="ECO:0000313" key="3">
    <source>
        <dbReference type="Proteomes" id="UP000255297"/>
    </source>
</evidence>
<sequence length="627" mass="70904">MKSKPDHFIKQIDSAYSKITLMKRGYVWTGSESYSFEFQGGEVLNTKKLIGSAAHTRDLTILDIGTASGLFIAKNDTGIEGQYDHKVTVYGISASEERVIDDKSIPDPQYLTGNAEYLGDREYKNFEGIAQIEFDYIFSSKTFMHLVDPADGLVQAYNKLKPNGILVVDKFTFKGCEGRLQDIINHLRHEGHHIAVKLNDVTGEIDQFCIQRTPLPLQFPIQYDADRLSYVPLKSLKDDPRSDLEKIESGLNILSEILDDNDLAPVKAFNSLEQLLKSSLYEKIPPELQAYCILYVTAKEICAQAEHSKPHQFGTRSGFFKDSSVQLEKIIALKKLCKYAGWESKLILDGDLMGIGSGSVLMGKEMISSNTKINLIRLVACQNILKMDLENFVENKKAFKEMGLQPEIAASYYYETLFKSFITQLKAPKLAQTPVVVREKFHADSDASELSQYLVETSNFMNRNQRLVCQYLGINVDPSYAFTKIQCLGEKGNYSFKILAESNYMGRDDKPKTFVIPADKFLYLMNFTYSMNNPKESSLERASILFNAESLVEYLNFNPGNTGIPAVDRLGTFSTIEDISPTKDANQYKIYVREERKGNTFEIMISRKELSELIVQQQNNAPERPGL</sequence>
<reference evidence="2 3" key="1">
    <citation type="submission" date="2018-06" db="EMBL/GenBank/DDBJ databases">
        <authorList>
            <consortium name="Pathogen Informatics"/>
            <person name="Doyle S."/>
        </authorList>
    </citation>
    <scope>NUCLEOTIDE SEQUENCE [LARGE SCALE GENOMIC DNA]</scope>
    <source>
        <strain evidence="2 3">NCTC11532</strain>
    </source>
</reference>
<name>A0A378LN77_9GAMM</name>
<dbReference type="SUPFAM" id="SSF53335">
    <property type="entry name" value="S-adenosyl-L-methionine-dependent methyltransferases"/>
    <property type="match status" value="1"/>
</dbReference>
<dbReference type="EMBL" id="UGPB01000001">
    <property type="protein sequence ID" value="STY28366.1"/>
    <property type="molecule type" value="Genomic_DNA"/>
</dbReference>
<organism evidence="2 3">
    <name type="scientific">Legionella wadsworthii</name>
    <dbReference type="NCBI Taxonomy" id="28088"/>
    <lineage>
        <taxon>Bacteria</taxon>
        <taxon>Pseudomonadati</taxon>
        <taxon>Pseudomonadota</taxon>
        <taxon>Gammaproteobacteria</taxon>
        <taxon>Legionellales</taxon>
        <taxon>Legionellaceae</taxon>
        <taxon>Legionella</taxon>
    </lineage>
</organism>
<accession>A0A378LN77</accession>
<protein>
    <recommendedName>
        <fullName evidence="1">Methyltransferase domain-containing protein</fullName>
    </recommendedName>
</protein>
<feature type="domain" description="Methyltransferase" evidence="1">
    <location>
        <begin position="56"/>
        <end position="190"/>
    </location>
</feature>
<dbReference type="Proteomes" id="UP000255297">
    <property type="component" value="Unassembled WGS sequence"/>
</dbReference>
<evidence type="ECO:0000313" key="2">
    <source>
        <dbReference type="EMBL" id="STY28366.1"/>
    </source>
</evidence>
<keyword evidence="3" id="KW-1185">Reference proteome</keyword>
<dbReference type="AlphaFoldDB" id="A0A378LN77"/>
<dbReference type="RefSeq" id="WP_031562644.1">
    <property type="nucleotide sequence ID" value="NZ_CAAAIS010000002.1"/>
</dbReference>
<dbReference type="OrthoDB" id="5652515at2"/>
<gene>
    <name evidence="2" type="ORF">NCTC11532_00537</name>
</gene>
<proteinExistence type="predicted"/>
<dbReference type="InterPro" id="IPR025714">
    <property type="entry name" value="Methyltranfer_dom"/>
</dbReference>
<dbReference type="Pfam" id="PF13847">
    <property type="entry name" value="Methyltransf_31"/>
    <property type="match status" value="1"/>
</dbReference>
<dbReference type="CDD" id="cd02440">
    <property type="entry name" value="AdoMet_MTases"/>
    <property type="match status" value="1"/>
</dbReference>
<evidence type="ECO:0000259" key="1">
    <source>
        <dbReference type="Pfam" id="PF13847"/>
    </source>
</evidence>
<dbReference type="Gene3D" id="3.40.50.150">
    <property type="entry name" value="Vaccinia Virus protein VP39"/>
    <property type="match status" value="1"/>
</dbReference>